<protein>
    <submittedName>
        <fullName evidence="2">HTH-type transcriptional regulator / antitoxin HigA</fullName>
    </submittedName>
</protein>
<name>A0A1I4NS44_9BURK</name>
<dbReference type="PANTHER" id="PTHR40455">
    <property type="entry name" value="ANTITOXIN HIGA"/>
    <property type="match status" value="1"/>
</dbReference>
<dbReference type="AlphaFoldDB" id="A0A1I4NS44"/>
<dbReference type="PROSITE" id="PS50943">
    <property type="entry name" value="HTH_CROC1"/>
    <property type="match status" value="1"/>
</dbReference>
<proteinExistence type="predicted"/>
<dbReference type="RefSeq" id="WP_093388583.1">
    <property type="nucleotide sequence ID" value="NZ_FOTW01000014.1"/>
</dbReference>
<organism evidence="2 3">
    <name type="scientific">Rugamonas rubra</name>
    <dbReference type="NCBI Taxonomy" id="758825"/>
    <lineage>
        <taxon>Bacteria</taxon>
        <taxon>Pseudomonadati</taxon>
        <taxon>Pseudomonadota</taxon>
        <taxon>Betaproteobacteria</taxon>
        <taxon>Burkholderiales</taxon>
        <taxon>Oxalobacteraceae</taxon>
        <taxon>Telluria group</taxon>
        <taxon>Rugamonas</taxon>
    </lineage>
</organism>
<dbReference type="EMBL" id="FOTW01000014">
    <property type="protein sequence ID" value="SFM18215.1"/>
    <property type="molecule type" value="Genomic_DNA"/>
</dbReference>
<dbReference type="GO" id="GO:0006355">
    <property type="term" value="P:regulation of DNA-templated transcription"/>
    <property type="evidence" value="ECO:0007669"/>
    <property type="project" value="InterPro"/>
</dbReference>
<reference evidence="2 3" key="1">
    <citation type="submission" date="2016-10" db="EMBL/GenBank/DDBJ databases">
        <authorList>
            <person name="de Groot N.N."/>
        </authorList>
    </citation>
    <scope>NUCLEOTIDE SEQUENCE [LARGE SCALE GENOMIC DNA]</scope>
    <source>
        <strain evidence="2 3">ATCC 43154</strain>
    </source>
</reference>
<evidence type="ECO:0000259" key="1">
    <source>
        <dbReference type="PROSITE" id="PS50943"/>
    </source>
</evidence>
<dbReference type="Proteomes" id="UP000199470">
    <property type="component" value="Unassembled WGS sequence"/>
</dbReference>
<dbReference type="InterPro" id="IPR010982">
    <property type="entry name" value="Lambda_DNA-bd_dom_sf"/>
</dbReference>
<dbReference type="STRING" id="758825.SAMN02982985_03084"/>
<evidence type="ECO:0000313" key="2">
    <source>
        <dbReference type="EMBL" id="SFM18215.1"/>
    </source>
</evidence>
<feature type="domain" description="HTH cro/C1-type" evidence="1">
    <location>
        <begin position="90"/>
        <end position="139"/>
    </location>
</feature>
<dbReference type="InterPro" id="IPR039060">
    <property type="entry name" value="Antitox_HigA"/>
</dbReference>
<evidence type="ECO:0000313" key="3">
    <source>
        <dbReference type="Proteomes" id="UP000199470"/>
    </source>
</evidence>
<keyword evidence="3" id="KW-1185">Reference proteome</keyword>
<dbReference type="SUPFAM" id="SSF47413">
    <property type="entry name" value="lambda repressor-like DNA-binding domains"/>
    <property type="match status" value="1"/>
</dbReference>
<dbReference type="OrthoDB" id="9796786at2"/>
<accession>A0A1I4NS44</accession>
<dbReference type="CDD" id="cd00093">
    <property type="entry name" value="HTH_XRE"/>
    <property type="match status" value="1"/>
</dbReference>
<dbReference type="InterPro" id="IPR001387">
    <property type="entry name" value="Cro/C1-type_HTH"/>
</dbReference>
<sequence>METLVDRDLVAEITSRYQALSSLVPLHTIRNEEDYKGAVLALNQLLDAGAANDGHPLADLVNALGNLVSDYDERHYPLEQVTPVAMICFLMEQHQLSQSDLPEIGAQSVVSEVLNGKRELNVRQIKRLSERFNVPAGVFL</sequence>
<dbReference type="PANTHER" id="PTHR40455:SF1">
    <property type="entry name" value="ANTITOXIN HIGA"/>
    <property type="match status" value="1"/>
</dbReference>
<gene>
    <name evidence="2" type="ORF">SAMN02982985_03084</name>
</gene>
<dbReference type="GO" id="GO:0001046">
    <property type="term" value="F:core promoter sequence-specific DNA binding"/>
    <property type="evidence" value="ECO:0007669"/>
    <property type="project" value="TreeGrafter"/>
</dbReference>